<dbReference type="EMBL" id="JQOD01000001">
    <property type="protein sequence ID" value="KGA35211.1"/>
    <property type="molecule type" value="Genomic_DNA"/>
</dbReference>
<dbReference type="Gene3D" id="2.60.40.4070">
    <property type="match status" value="1"/>
</dbReference>
<gene>
    <name evidence="9" type="primary">flgD</name>
    <name evidence="9" type="ORF">KU74_01700</name>
</gene>
<comment type="similarity">
    <text evidence="1 5">Belongs to the FlgD family.</text>
</comment>
<evidence type="ECO:0000313" key="10">
    <source>
        <dbReference type="Proteomes" id="UP000029435"/>
    </source>
</evidence>
<reference evidence="9 10" key="1">
    <citation type="submission" date="2014-08" db="EMBL/GenBank/DDBJ databases">
        <title>Genome sequences of NCPPB Pectobacterium isolates.</title>
        <authorList>
            <person name="Glover R.H."/>
            <person name="Sapp M."/>
            <person name="Elphinstone J."/>
        </authorList>
    </citation>
    <scope>NUCLEOTIDE SEQUENCE [LARGE SCALE GENOMIC DNA]</scope>
    <source>
        <strain evidence="9 10">LMG 21372</strain>
    </source>
</reference>
<comment type="function">
    <text evidence="4 5">Required for flagellar hook formation. May act as a scaffolding protein.</text>
</comment>
<proteinExistence type="inferred from homology"/>
<dbReference type="InterPro" id="IPR029017">
    <property type="entry name" value="Enolase-like_N"/>
</dbReference>
<dbReference type="Pfam" id="PF13860">
    <property type="entry name" value="FlgD_ig"/>
    <property type="match status" value="1"/>
</dbReference>
<dbReference type="Gene3D" id="2.30.30.910">
    <property type="match status" value="1"/>
</dbReference>
<evidence type="ECO:0000259" key="8">
    <source>
        <dbReference type="Pfam" id="PF13861"/>
    </source>
</evidence>
<dbReference type="GO" id="GO:0044781">
    <property type="term" value="P:bacterial-type flagellum organization"/>
    <property type="evidence" value="ECO:0007669"/>
    <property type="project" value="UniProtKB-UniRule"/>
</dbReference>
<evidence type="ECO:0000256" key="6">
    <source>
        <dbReference type="SAM" id="MobiDB-lite"/>
    </source>
</evidence>
<feature type="region of interest" description="Disordered" evidence="6">
    <location>
        <begin position="1"/>
        <end position="29"/>
    </location>
</feature>
<protein>
    <recommendedName>
        <fullName evidence="2 5">Basal-body rod modification protein FlgD</fullName>
    </recommendedName>
</protein>
<evidence type="ECO:0000313" key="9">
    <source>
        <dbReference type="EMBL" id="KGA35211.1"/>
    </source>
</evidence>
<keyword evidence="9" id="KW-0966">Cell projection</keyword>
<sequence length="227" mass="23714">MSVTINDTSSATRTQSTSSTSSTTAVEKNSSADLQNQFLTLLVAQLKNQDPTNPMSNDQLVSQLAQLNTVSGIEKLNTTLGSISGQINNNQSMQATTLIGHSVMIPGKDILVGKETSTPFGVELEKAAEVVTVTVNDATGKAVRTIELGTLSAGVHSFNWDSKLSDGTVAPDGAYTFTVAASTGGAQQVVQPLSYAVVNSVVRGENGALLDLGLRGRATMDDVRQIL</sequence>
<dbReference type="GeneID" id="57244936"/>
<dbReference type="OrthoDB" id="9785233at2"/>
<evidence type="ECO:0000256" key="4">
    <source>
        <dbReference type="ARBA" id="ARBA00024746"/>
    </source>
</evidence>
<dbReference type="Proteomes" id="UP000029435">
    <property type="component" value="Unassembled WGS sequence"/>
</dbReference>
<dbReference type="InterPro" id="IPR005648">
    <property type="entry name" value="FlgD"/>
</dbReference>
<keyword evidence="3 5" id="KW-1005">Bacterial flagellum biogenesis</keyword>
<dbReference type="RefSeq" id="WP_010279557.1">
    <property type="nucleotide sequence ID" value="NZ_CP047495.1"/>
</dbReference>
<evidence type="ECO:0000256" key="5">
    <source>
        <dbReference type="RuleBase" id="RU362076"/>
    </source>
</evidence>
<dbReference type="Pfam" id="PF13861">
    <property type="entry name" value="FLgD_tudor"/>
    <property type="match status" value="1"/>
</dbReference>
<dbReference type="InterPro" id="IPR025963">
    <property type="entry name" value="FLgD_Tudor"/>
</dbReference>
<name>A0A0M2F5G7_9GAMM</name>
<keyword evidence="9" id="KW-0282">Flagellum</keyword>
<feature type="compositionally biased region" description="Low complexity" evidence="6">
    <location>
        <begin position="8"/>
        <end position="24"/>
    </location>
</feature>
<keyword evidence="9" id="KW-0969">Cilium</keyword>
<comment type="caution">
    <text evidence="9">The sequence shown here is derived from an EMBL/GenBank/DDBJ whole genome shotgun (WGS) entry which is preliminary data.</text>
</comment>
<evidence type="ECO:0000256" key="2">
    <source>
        <dbReference type="ARBA" id="ARBA00016013"/>
    </source>
</evidence>
<dbReference type="Pfam" id="PF03963">
    <property type="entry name" value="FlgD"/>
    <property type="match status" value="1"/>
</dbReference>
<feature type="domain" description="FlgD/Vpr Ig-like" evidence="7">
    <location>
        <begin position="115"/>
        <end position="185"/>
    </location>
</feature>
<dbReference type="STRING" id="180957.B5S52_08375"/>
<evidence type="ECO:0000256" key="3">
    <source>
        <dbReference type="ARBA" id="ARBA00022795"/>
    </source>
</evidence>
<organism evidence="9 10">
    <name type="scientific">Pectobacterium brasiliense</name>
    <dbReference type="NCBI Taxonomy" id="180957"/>
    <lineage>
        <taxon>Bacteria</taxon>
        <taxon>Pseudomonadati</taxon>
        <taxon>Pseudomonadota</taxon>
        <taxon>Gammaproteobacteria</taxon>
        <taxon>Enterobacterales</taxon>
        <taxon>Pectobacteriaceae</taxon>
        <taxon>Pectobacterium</taxon>
    </lineage>
</organism>
<dbReference type="SUPFAM" id="SSF54826">
    <property type="entry name" value="Enolase N-terminal domain-like"/>
    <property type="match status" value="1"/>
</dbReference>
<feature type="domain" description="FlgD Tudor-like" evidence="8">
    <location>
        <begin position="90"/>
        <end position="224"/>
    </location>
</feature>
<dbReference type="InterPro" id="IPR025965">
    <property type="entry name" value="FlgD/Vpr_Ig-like"/>
</dbReference>
<evidence type="ECO:0000259" key="7">
    <source>
        <dbReference type="Pfam" id="PF13860"/>
    </source>
</evidence>
<evidence type="ECO:0000256" key="1">
    <source>
        <dbReference type="ARBA" id="ARBA00010577"/>
    </source>
</evidence>
<accession>A0A0M2F5G7</accession>
<dbReference type="NCBIfam" id="NF005176">
    <property type="entry name" value="PRK06655.1-1"/>
    <property type="match status" value="1"/>
</dbReference>
<dbReference type="AlphaFoldDB" id="A0A0M2F5G7"/>